<feature type="signal peptide" evidence="1">
    <location>
        <begin position="1"/>
        <end position="26"/>
    </location>
</feature>
<dbReference type="OrthoDB" id="9814375at2"/>
<evidence type="ECO:0000256" key="1">
    <source>
        <dbReference type="SAM" id="SignalP"/>
    </source>
</evidence>
<dbReference type="PANTHER" id="PTHR30024">
    <property type="entry name" value="ALIPHATIC SULFONATES-BINDING PROTEIN-RELATED"/>
    <property type="match status" value="1"/>
</dbReference>
<sequence>MFNHHFRYLMLLVLILLASLTGCAQAAPGAENTAAEGVTLINPVGPIVIPLAGLEGGAVESSVPVSIQYWKTGDEAIGLLSNDTAQFAVLPITTAVNMNAAGLDLALLGVHEWKVFYLVAADGQTFDGWDSLIGKTIYTPESKGQTVDVLTRYALTEAGITPDEQVTFAYAPAAEIVALFQEGKLDYAALPEPFVTQALAAGNGSIVLDYQDYWSEVSGAQNGIPIAGLFVKRSYLESHADIVDAVINALSASTTWANENPAEAIQASAEVLPLPEAIMQSALERIKFEYVPASEVKEDVLNFLQTMQAAYPEGIKQIPEDDFFAR</sequence>
<evidence type="ECO:0000313" key="3">
    <source>
        <dbReference type="Proteomes" id="UP000256388"/>
    </source>
</evidence>
<proteinExistence type="predicted"/>
<dbReference type="EMBL" id="QUMS01000001">
    <property type="protein sequence ID" value="REG10963.1"/>
    <property type="molecule type" value="Genomic_DNA"/>
</dbReference>
<dbReference type="AlphaFoldDB" id="A0A347ZT30"/>
<feature type="chain" id="PRO_5030063629" evidence="1">
    <location>
        <begin position="27"/>
        <end position="326"/>
    </location>
</feature>
<dbReference type="PANTHER" id="PTHR30024:SF46">
    <property type="entry name" value="ABC TRANSPORTER, SUBSTRATE-BINDING LIPOPROTEIN"/>
    <property type="match status" value="1"/>
</dbReference>
<dbReference type="PROSITE" id="PS51257">
    <property type="entry name" value="PROKAR_LIPOPROTEIN"/>
    <property type="match status" value="1"/>
</dbReference>
<dbReference type="Proteomes" id="UP000256388">
    <property type="component" value="Unassembled WGS sequence"/>
</dbReference>
<keyword evidence="1" id="KW-0732">Signal</keyword>
<comment type="caution">
    <text evidence="2">The sequence shown here is derived from an EMBL/GenBank/DDBJ whole genome shotgun (WGS) entry which is preliminary data.</text>
</comment>
<dbReference type="SUPFAM" id="SSF53850">
    <property type="entry name" value="Periplasmic binding protein-like II"/>
    <property type="match status" value="1"/>
</dbReference>
<dbReference type="PIRSF" id="PIRSF027386">
    <property type="entry name" value="UCP027386_ABC_sbc_TM0202"/>
    <property type="match status" value="1"/>
</dbReference>
<accession>A0A347ZT30</accession>
<keyword evidence="3" id="KW-1185">Reference proteome</keyword>
<gene>
    <name evidence="2" type="ORF">DFR64_0833</name>
</gene>
<evidence type="ECO:0000313" key="2">
    <source>
        <dbReference type="EMBL" id="REG10963.1"/>
    </source>
</evidence>
<name>A0A347ZT30_9CHLR</name>
<dbReference type="Pfam" id="PF13379">
    <property type="entry name" value="NMT1_2"/>
    <property type="match status" value="1"/>
</dbReference>
<protein>
    <submittedName>
        <fullName evidence="2">NitT/TauT family transport system substrate-binding protein</fullName>
    </submittedName>
</protein>
<organism evidence="2 3">
    <name type="scientific">Pelolinea submarina</name>
    <dbReference type="NCBI Taxonomy" id="913107"/>
    <lineage>
        <taxon>Bacteria</taxon>
        <taxon>Bacillati</taxon>
        <taxon>Chloroflexota</taxon>
        <taxon>Anaerolineae</taxon>
        <taxon>Anaerolineales</taxon>
        <taxon>Anaerolineaceae</taxon>
        <taxon>Pelolinea</taxon>
    </lineage>
</organism>
<dbReference type="InterPro" id="IPR027024">
    <property type="entry name" value="UCP027386_ABC_sbc_TM0202"/>
</dbReference>
<dbReference type="Gene3D" id="3.40.190.10">
    <property type="entry name" value="Periplasmic binding protein-like II"/>
    <property type="match status" value="2"/>
</dbReference>
<dbReference type="RefSeq" id="WP_116224112.1">
    <property type="nucleotide sequence ID" value="NZ_AP018437.1"/>
</dbReference>
<reference evidence="2 3" key="1">
    <citation type="submission" date="2018-08" db="EMBL/GenBank/DDBJ databases">
        <title>Genomic Encyclopedia of Type Strains, Phase IV (KMG-IV): sequencing the most valuable type-strain genomes for metagenomic binning, comparative biology and taxonomic classification.</title>
        <authorList>
            <person name="Goeker M."/>
        </authorList>
    </citation>
    <scope>NUCLEOTIDE SEQUENCE [LARGE SCALE GENOMIC DNA]</scope>
    <source>
        <strain evidence="2 3">DSM 23923</strain>
    </source>
</reference>